<dbReference type="KEGG" id="ncc:104945995"/>
<dbReference type="OrthoDB" id="338814at2759"/>
<protein>
    <submittedName>
        <fullName evidence="2">Protein HGH1 homolog</fullName>
    </submittedName>
</protein>
<keyword evidence="1" id="KW-1185">Reference proteome</keyword>
<dbReference type="InterPro" id="IPR016024">
    <property type="entry name" value="ARM-type_fold"/>
</dbReference>
<dbReference type="Proteomes" id="UP000504611">
    <property type="component" value="Unplaced"/>
</dbReference>
<evidence type="ECO:0000313" key="2">
    <source>
        <dbReference type="RefSeq" id="XP_010770036.1"/>
    </source>
</evidence>
<dbReference type="SUPFAM" id="SSF48371">
    <property type="entry name" value="ARM repeat"/>
    <property type="match status" value="1"/>
</dbReference>
<accession>A0A6I9N6S1</accession>
<name>A0A6I9N6S1_9TELE</name>
<dbReference type="GeneID" id="104945995"/>
<evidence type="ECO:0000313" key="1">
    <source>
        <dbReference type="Proteomes" id="UP000504611"/>
    </source>
</evidence>
<dbReference type="RefSeq" id="XP_010770036.1">
    <property type="nucleotide sequence ID" value="XM_010771734.1"/>
</dbReference>
<dbReference type="AlphaFoldDB" id="A0A6I9N6S1"/>
<gene>
    <name evidence="2" type="primary">LOC104945995</name>
</gene>
<feature type="non-terminal residue" evidence="2">
    <location>
        <position position="97"/>
    </location>
</feature>
<reference evidence="2" key="1">
    <citation type="submission" date="2025-08" db="UniProtKB">
        <authorList>
            <consortium name="RefSeq"/>
        </authorList>
    </citation>
    <scope>IDENTIFICATION</scope>
    <source>
        <tissue evidence="2">Muscle</tissue>
    </source>
</reference>
<dbReference type="Gene3D" id="1.25.10.10">
    <property type="entry name" value="Leucine-rich Repeat Variant"/>
    <property type="match status" value="1"/>
</dbReference>
<dbReference type="InterPro" id="IPR011989">
    <property type="entry name" value="ARM-like"/>
</dbReference>
<sequence>MFVFRDGCRFLRTKPDIITALFALTSDPSIAIAKDCYFTLINLSADETLHQVLLTDIKVLQVMMKKVLDPEFVFSDQICSILSNLTRHLKTCKIMFK</sequence>
<organism evidence="1 2">
    <name type="scientific">Notothenia coriiceps</name>
    <name type="common">black rockcod</name>
    <dbReference type="NCBI Taxonomy" id="8208"/>
    <lineage>
        <taxon>Eukaryota</taxon>
        <taxon>Metazoa</taxon>
        <taxon>Chordata</taxon>
        <taxon>Craniata</taxon>
        <taxon>Vertebrata</taxon>
        <taxon>Euteleostomi</taxon>
        <taxon>Actinopterygii</taxon>
        <taxon>Neopterygii</taxon>
        <taxon>Teleostei</taxon>
        <taxon>Neoteleostei</taxon>
        <taxon>Acanthomorphata</taxon>
        <taxon>Eupercaria</taxon>
        <taxon>Perciformes</taxon>
        <taxon>Notothenioidei</taxon>
        <taxon>Nototheniidae</taxon>
        <taxon>Notothenia</taxon>
    </lineage>
</organism>
<proteinExistence type="predicted"/>